<dbReference type="EMBL" id="BMJS01000040">
    <property type="protein sequence ID" value="GGG06121.1"/>
    <property type="molecule type" value="Genomic_DNA"/>
</dbReference>
<organism evidence="1 2">
    <name type="scientific">Cysteiniphilum litorale</name>
    <dbReference type="NCBI Taxonomy" id="2056700"/>
    <lineage>
        <taxon>Bacteria</taxon>
        <taxon>Pseudomonadati</taxon>
        <taxon>Pseudomonadota</taxon>
        <taxon>Gammaproteobacteria</taxon>
        <taxon>Thiotrichales</taxon>
        <taxon>Fastidiosibacteraceae</taxon>
        <taxon>Cysteiniphilum</taxon>
    </lineage>
</organism>
<evidence type="ECO:0000313" key="2">
    <source>
        <dbReference type="Proteomes" id="UP000636949"/>
    </source>
</evidence>
<dbReference type="AlphaFoldDB" id="A0A8J2Z6G2"/>
<protein>
    <submittedName>
        <fullName evidence="1">Uncharacterized protein</fullName>
    </submittedName>
</protein>
<keyword evidence="2" id="KW-1185">Reference proteome</keyword>
<evidence type="ECO:0000313" key="1">
    <source>
        <dbReference type="EMBL" id="GGG06121.1"/>
    </source>
</evidence>
<dbReference type="RefSeq" id="WP_117003762.1">
    <property type="nucleotide sequence ID" value="NZ_BMJS01000040.1"/>
</dbReference>
<gene>
    <name evidence="1" type="ORF">GCM10010995_24500</name>
</gene>
<reference evidence="1" key="2">
    <citation type="submission" date="2020-09" db="EMBL/GenBank/DDBJ databases">
        <authorList>
            <person name="Sun Q."/>
            <person name="Zhou Y."/>
        </authorList>
    </citation>
    <scope>NUCLEOTIDE SEQUENCE</scope>
    <source>
        <strain evidence="1">CGMCC 1.15758</strain>
    </source>
</reference>
<proteinExistence type="predicted"/>
<reference evidence="1" key="1">
    <citation type="journal article" date="2014" name="Int. J. Syst. Evol. Microbiol.">
        <title>Complete genome sequence of Corynebacterium casei LMG S-19264T (=DSM 44701T), isolated from a smear-ripened cheese.</title>
        <authorList>
            <consortium name="US DOE Joint Genome Institute (JGI-PGF)"/>
            <person name="Walter F."/>
            <person name="Albersmeier A."/>
            <person name="Kalinowski J."/>
            <person name="Ruckert C."/>
        </authorList>
    </citation>
    <scope>NUCLEOTIDE SEQUENCE</scope>
    <source>
        <strain evidence="1">CGMCC 1.15758</strain>
    </source>
</reference>
<comment type="caution">
    <text evidence="1">The sequence shown here is derived from an EMBL/GenBank/DDBJ whole genome shotgun (WGS) entry which is preliminary data.</text>
</comment>
<name>A0A8J2Z6G2_9GAMM</name>
<dbReference type="Proteomes" id="UP000636949">
    <property type="component" value="Unassembled WGS sequence"/>
</dbReference>
<accession>A0A8J2Z6G2</accession>
<sequence>MIFYIEKSGAKNIKIGTNKTVVREILSKQKISYTRDYVANKNTEFEEKYDVINDSHISCYISYDQSENICFIDIDRPSTVVMLDFFDYKNLFNIDFFELYAVINSMDVNLVVTNRGFISKKYMFGVHAPSFECRYRNDEEGYEDYPEGEDGWSGEIASIYIFNSTELKKLLDITHHDQQIKDKIDEYLVEHQKMKTQS</sequence>